<dbReference type="OMA" id="DGGFCRY"/>
<dbReference type="PANTHER" id="PTHR42899">
    <property type="entry name" value="SPERMATOGENESIS-ASSOCIATED PROTEIN 20"/>
    <property type="match status" value="1"/>
</dbReference>
<protein>
    <submittedName>
        <fullName evidence="2">CSON010866 protein</fullName>
    </submittedName>
</protein>
<dbReference type="PIRSF" id="PIRSF006402">
    <property type="entry name" value="UCP006402_thioredoxin"/>
    <property type="match status" value="1"/>
</dbReference>
<sequence length="795" mass="91504">MFISLLRQHSRQLKRYSNELKLKNLINFEKNLYKFKLERIQYNFARNMSSAHSTSHTNRLSSAKSPYLLQHQQNPVDWYEWSDEAINKARNENKPIFLSVGYSTCHWCHVMEAESFMDEEIAKIMNDNFINIKVDREERPDIDKMYMTFLLLINGSGGWPMSVFLTPDLTPITAGTYFPPKSRWGMPGFSTVLTTIAERWRKDQDELKSTGASIIEAIRKSVADRKSLADEEDHDSSTSQHIYATVESKFNQAVNIYIRNYDKVYGGSSGAPKFPEIAKLNFMLHAFVQSQDKEILDVALKQLDKMANGGIHDHVFGGFARYSVDQRWHIPHFEKMLYDQAQIMSAYVNAFKITRNMKYLKIADRIYRYVCTDMRNGKGGFYSGEDADSLPSPNAPAKIEGAFYAWTFDEIQETLTEDFEKFKGFTDFDVQKIYIYHYDIKPKGNVEPSSDPHGHLTGKNIPFVNGSVEETADKFDTTPQVIEKILEFANESLDRVRRQRCRPHLDTKIICAWNGLMLSALSKLATVRDAEGKSDYLKTAKDLYEFIKENLYDKETKKLLRSCYGDVNDTEVTSQSYKPIFGFLDDYAFLIRGLLDFYVATLDVNVLHFAVELQNRQNELFWDPANGGYFYTEENAQNVIVRLKEDHDGAEPCGNSVSAHNLAMLRLYFESAEYKSILEKLFLFFANAKPFGYVLPEMLSALLIKDSSLSMLVVIGEESDETNALFDVGRDYYVPGMIVLHLNPKNPEKAVRKSILQYKGVDGKPTAYICEKQMCNLPNTDPQKFKDEFQKYLLK</sequence>
<dbReference type="AlphaFoldDB" id="A0A336KH04"/>
<evidence type="ECO:0000259" key="1">
    <source>
        <dbReference type="Pfam" id="PF03190"/>
    </source>
</evidence>
<dbReference type="GO" id="GO:0005975">
    <property type="term" value="P:carbohydrate metabolic process"/>
    <property type="evidence" value="ECO:0007669"/>
    <property type="project" value="InterPro"/>
</dbReference>
<dbReference type="SUPFAM" id="SSF48208">
    <property type="entry name" value="Six-hairpin glycosidases"/>
    <property type="match status" value="1"/>
</dbReference>
<dbReference type="VEuPathDB" id="VectorBase:CSON010866"/>
<name>A0A336KH04_CULSO</name>
<dbReference type="EMBL" id="UFQS01000450">
    <property type="protein sequence ID" value="SSX04144.1"/>
    <property type="molecule type" value="Genomic_DNA"/>
</dbReference>
<dbReference type="InterPro" id="IPR012341">
    <property type="entry name" value="6hp_glycosidase-like_sf"/>
</dbReference>
<dbReference type="InterPro" id="IPR024705">
    <property type="entry name" value="Ssp411"/>
</dbReference>
<evidence type="ECO:0000313" key="2">
    <source>
        <dbReference type="EMBL" id="SSX04144.1"/>
    </source>
</evidence>
<dbReference type="EMBL" id="UFQT01000450">
    <property type="protein sequence ID" value="SSX24509.1"/>
    <property type="molecule type" value="Genomic_DNA"/>
</dbReference>
<accession>A0A336KH04</accession>
<dbReference type="PANTHER" id="PTHR42899:SF1">
    <property type="entry name" value="SPERMATOGENESIS-ASSOCIATED PROTEIN 20"/>
    <property type="match status" value="1"/>
</dbReference>
<organism evidence="2">
    <name type="scientific">Culicoides sonorensis</name>
    <name type="common">Biting midge</name>
    <dbReference type="NCBI Taxonomy" id="179676"/>
    <lineage>
        <taxon>Eukaryota</taxon>
        <taxon>Metazoa</taxon>
        <taxon>Ecdysozoa</taxon>
        <taxon>Arthropoda</taxon>
        <taxon>Hexapoda</taxon>
        <taxon>Insecta</taxon>
        <taxon>Pterygota</taxon>
        <taxon>Neoptera</taxon>
        <taxon>Endopterygota</taxon>
        <taxon>Diptera</taxon>
        <taxon>Nematocera</taxon>
        <taxon>Chironomoidea</taxon>
        <taxon>Ceratopogonidae</taxon>
        <taxon>Ceratopogoninae</taxon>
        <taxon>Culicoides</taxon>
        <taxon>Monoculicoides</taxon>
    </lineage>
</organism>
<reference evidence="3" key="2">
    <citation type="submission" date="2018-07" db="EMBL/GenBank/DDBJ databases">
        <authorList>
            <person name="Quirk P.G."/>
            <person name="Krulwich T.A."/>
        </authorList>
    </citation>
    <scope>NUCLEOTIDE SEQUENCE</scope>
</reference>
<dbReference type="InterPro" id="IPR008928">
    <property type="entry name" value="6-hairpin_glycosidase_sf"/>
</dbReference>
<dbReference type="InterPro" id="IPR004879">
    <property type="entry name" value="Ssp411-like_TRX"/>
</dbReference>
<dbReference type="Gene3D" id="1.50.10.10">
    <property type="match status" value="2"/>
</dbReference>
<dbReference type="SUPFAM" id="SSF52833">
    <property type="entry name" value="Thioredoxin-like"/>
    <property type="match status" value="1"/>
</dbReference>
<dbReference type="InterPro" id="IPR036249">
    <property type="entry name" value="Thioredoxin-like_sf"/>
</dbReference>
<evidence type="ECO:0000313" key="3">
    <source>
        <dbReference type="EMBL" id="SSX24509.1"/>
    </source>
</evidence>
<dbReference type="Pfam" id="PF03190">
    <property type="entry name" value="Thioredox_DsbH"/>
    <property type="match status" value="1"/>
</dbReference>
<feature type="domain" description="Spermatogenesis-associated protein 20-like TRX" evidence="1">
    <location>
        <begin position="57"/>
        <end position="218"/>
    </location>
</feature>
<dbReference type="CDD" id="cd02955">
    <property type="entry name" value="SSP411"/>
    <property type="match status" value="1"/>
</dbReference>
<dbReference type="Gene3D" id="3.40.30.10">
    <property type="entry name" value="Glutaredoxin"/>
    <property type="match status" value="1"/>
</dbReference>
<gene>
    <name evidence="2" type="primary">CSON010866</name>
</gene>
<reference evidence="2" key="1">
    <citation type="submission" date="2018-04" db="EMBL/GenBank/DDBJ databases">
        <authorList>
            <person name="Go L.Y."/>
            <person name="Mitchell J.A."/>
        </authorList>
    </citation>
    <scope>NUCLEOTIDE SEQUENCE</scope>
    <source>
        <tissue evidence="2">Whole organism</tissue>
    </source>
</reference>
<proteinExistence type="predicted"/>